<dbReference type="EMBL" id="UGHP01000001">
    <property type="protein sequence ID" value="STQ82747.1"/>
    <property type="molecule type" value="Genomic_DNA"/>
</dbReference>
<protein>
    <submittedName>
        <fullName evidence="3">Type III secretion system needle length determinant</fullName>
    </submittedName>
</protein>
<dbReference type="Proteomes" id="UP000254821">
    <property type="component" value="Unassembled WGS sequence"/>
</dbReference>
<sequence length="372" mass="39079">MSMMDLVSSSMPTAMDASSAVSIGDSTGAAPMIGAVGGVLNSGALPENTAQFSHELLSMVGSLLAQSGVTGLRPAVGGTNADTALPSADSDADADDLASLPQEDQQQMLNLLLNTYQPPAQQAATPQGEQHASAELLMLSRQTTAQPVTTGASQPVNASLLNAALNATPSDIAISSAMTKTHEAFSPAMQQHSSVPSDLLNASLATSAPSSVGNNVASTVQNFNATTAPLKLESSEERWPQQLQNSLGERLQVQVKNQVQHATIRLDPPDMGKIDISIQFESGRLQVHINASQGEVYRALQQVSNELRQSLTDQNFVQVNVQVSSQNSQQQSGHGHQGEAQQPFILSGTPLDSEATESSKKTREDESVLMTI</sequence>
<evidence type="ECO:0000313" key="3">
    <source>
        <dbReference type="EMBL" id="STQ82747.1"/>
    </source>
</evidence>
<dbReference type="CDD" id="cd17470">
    <property type="entry name" value="T3SS_Flik_C"/>
    <property type="match status" value="1"/>
</dbReference>
<dbReference type="PANTHER" id="PTHR37533:SF2">
    <property type="entry name" value="FLAGELLAR HOOK-LENGTH CONTROL PROTEIN"/>
    <property type="match status" value="1"/>
</dbReference>
<dbReference type="InterPro" id="IPR021136">
    <property type="entry name" value="Flagellar_hook_control-like_C"/>
</dbReference>
<dbReference type="AlphaFoldDB" id="A0A377PR28"/>
<evidence type="ECO:0000259" key="2">
    <source>
        <dbReference type="Pfam" id="PF02120"/>
    </source>
</evidence>
<gene>
    <name evidence="3" type="ORF">NCTC8105_04967</name>
</gene>
<feature type="compositionally biased region" description="Basic and acidic residues" evidence="1">
    <location>
        <begin position="357"/>
        <end position="366"/>
    </location>
</feature>
<organism evidence="3 4">
    <name type="scientific">Hafnia alvei</name>
    <dbReference type="NCBI Taxonomy" id="569"/>
    <lineage>
        <taxon>Bacteria</taxon>
        <taxon>Pseudomonadati</taxon>
        <taxon>Pseudomonadota</taxon>
        <taxon>Gammaproteobacteria</taxon>
        <taxon>Enterobacterales</taxon>
        <taxon>Hafniaceae</taxon>
        <taxon>Hafnia</taxon>
    </lineage>
</organism>
<name>A0A377PR28_HAFAL</name>
<dbReference type="PANTHER" id="PTHR37533">
    <property type="entry name" value="FLAGELLAR HOOK-LENGTH CONTROL PROTEIN"/>
    <property type="match status" value="1"/>
</dbReference>
<dbReference type="Gene3D" id="3.30.750.140">
    <property type="match status" value="1"/>
</dbReference>
<dbReference type="RefSeq" id="WP_162178812.1">
    <property type="nucleotide sequence ID" value="NZ_CAUEKE010000002.1"/>
</dbReference>
<feature type="region of interest" description="Disordered" evidence="1">
    <location>
        <begin position="323"/>
        <end position="372"/>
    </location>
</feature>
<proteinExistence type="predicted"/>
<evidence type="ECO:0000256" key="1">
    <source>
        <dbReference type="SAM" id="MobiDB-lite"/>
    </source>
</evidence>
<dbReference type="InterPro" id="IPR038610">
    <property type="entry name" value="FliK-like_C_sf"/>
</dbReference>
<feature type="compositionally biased region" description="Low complexity" evidence="1">
    <location>
        <begin position="323"/>
        <end position="332"/>
    </location>
</feature>
<feature type="domain" description="Flagellar hook-length control protein-like C-terminal" evidence="2">
    <location>
        <begin position="249"/>
        <end position="331"/>
    </location>
</feature>
<evidence type="ECO:0000313" key="4">
    <source>
        <dbReference type="Proteomes" id="UP000254821"/>
    </source>
</evidence>
<accession>A0A377PR28</accession>
<dbReference type="Pfam" id="PF02120">
    <property type="entry name" value="Flg_hook"/>
    <property type="match status" value="1"/>
</dbReference>
<reference evidence="3 4" key="1">
    <citation type="submission" date="2018-06" db="EMBL/GenBank/DDBJ databases">
        <authorList>
            <consortium name="Pathogen Informatics"/>
            <person name="Doyle S."/>
        </authorList>
    </citation>
    <scope>NUCLEOTIDE SEQUENCE [LARGE SCALE GENOMIC DNA]</scope>
    <source>
        <strain evidence="3 4">NCTC8105</strain>
    </source>
</reference>
<dbReference type="InterPro" id="IPR052563">
    <property type="entry name" value="FliK"/>
</dbReference>